<dbReference type="Gramene" id="TVU21541">
    <property type="protein sequence ID" value="TVU21541"/>
    <property type="gene ID" value="EJB05_31182"/>
</dbReference>
<dbReference type="EMBL" id="RWGY01000026">
    <property type="protein sequence ID" value="TVU21541.1"/>
    <property type="molecule type" value="Genomic_DNA"/>
</dbReference>
<keyword evidence="1" id="KW-0812">Transmembrane</keyword>
<feature type="transmembrane region" description="Helical" evidence="1">
    <location>
        <begin position="97"/>
        <end position="115"/>
    </location>
</feature>
<evidence type="ECO:0000313" key="3">
    <source>
        <dbReference type="Proteomes" id="UP000324897"/>
    </source>
</evidence>
<evidence type="ECO:0000256" key="1">
    <source>
        <dbReference type="SAM" id="Phobius"/>
    </source>
</evidence>
<feature type="transmembrane region" description="Helical" evidence="1">
    <location>
        <begin position="127"/>
        <end position="148"/>
    </location>
</feature>
<reference evidence="2 3" key="1">
    <citation type="journal article" date="2019" name="Sci. Rep.">
        <title>A high-quality genome of Eragrostis curvula grass provides insights into Poaceae evolution and supports new strategies to enhance forage quality.</title>
        <authorList>
            <person name="Carballo J."/>
            <person name="Santos B.A.C.M."/>
            <person name="Zappacosta D."/>
            <person name="Garbus I."/>
            <person name="Selva J.P."/>
            <person name="Gallo C.A."/>
            <person name="Diaz A."/>
            <person name="Albertini E."/>
            <person name="Caccamo M."/>
            <person name="Echenique V."/>
        </authorList>
    </citation>
    <scope>NUCLEOTIDE SEQUENCE [LARGE SCALE GENOMIC DNA]</scope>
    <source>
        <strain evidence="3">cv. Victoria</strain>
        <tissue evidence="2">Leaf</tissue>
    </source>
</reference>
<accession>A0A5J9UE73</accession>
<sequence length="186" mass="19710">MDEKVIDVPARSLDKKTTKKKAAGFKTDKSGFPTMSVKEVFKWALVTASFVAVAFGVTAAVAIANIPVPCSLQTSKILQCPDLTPAQDVAVESYGEGFLWLTVPQATAATVGLLLPRRHARSRWSLAFLAIVSATVAHYTFGRMIHIFVAANPGDVGFKILAGFGMTAFLGGDLLSLLSLVIGGPE</sequence>
<comment type="caution">
    <text evidence="2">The sequence shown here is derived from an EMBL/GenBank/DDBJ whole genome shotgun (WGS) entry which is preliminary data.</text>
</comment>
<evidence type="ECO:0000313" key="2">
    <source>
        <dbReference type="EMBL" id="TVU21541.1"/>
    </source>
</evidence>
<feature type="transmembrane region" description="Helical" evidence="1">
    <location>
        <begin position="43"/>
        <end position="66"/>
    </location>
</feature>
<keyword evidence="3" id="KW-1185">Reference proteome</keyword>
<name>A0A5J9UE73_9POAL</name>
<organism evidence="2 3">
    <name type="scientific">Eragrostis curvula</name>
    <name type="common">weeping love grass</name>
    <dbReference type="NCBI Taxonomy" id="38414"/>
    <lineage>
        <taxon>Eukaryota</taxon>
        <taxon>Viridiplantae</taxon>
        <taxon>Streptophyta</taxon>
        <taxon>Embryophyta</taxon>
        <taxon>Tracheophyta</taxon>
        <taxon>Spermatophyta</taxon>
        <taxon>Magnoliopsida</taxon>
        <taxon>Liliopsida</taxon>
        <taxon>Poales</taxon>
        <taxon>Poaceae</taxon>
        <taxon>PACMAD clade</taxon>
        <taxon>Chloridoideae</taxon>
        <taxon>Eragrostideae</taxon>
        <taxon>Eragrostidinae</taxon>
        <taxon>Eragrostis</taxon>
    </lineage>
</organism>
<keyword evidence="1" id="KW-0472">Membrane</keyword>
<gene>
    <name evidence="2" type="ORF">EJB05_31182</name>
</gene>
<dbReference type="AlphaFoldDB" id="A0A5J9UE73"/>
<protein>
    <submittedName>
        <fullName evidence="2">Uncharacterized protein</fullName>
    </submittedName>
</protein>
<dbReference type="Proteomes" id="UP000324897">
    <property type="component" value="Unassembled WGS sequence"/>
</dbReference>
<proteinExistence type="predicted"/>
<feature type="transmembrane region" description="Helical" evidence="1">
    <location>
        <begin position="160"/>
        <end position="182"/>
    </location>
</feature>
<keyword evidence="1" id="KW-1133">Transmembrane helix</keyword>